<name>A0ABT1ECB6_9FIRM</name>
<reference evidence="3 4" key="1">
    <citation type="journal article" date="2022" name="Genome Biol. Evol.">
        <title>Host diet, physiology and behaviors set the stage for Lachnospiraceae cladogenesis.</title>
        <authorList>
            <person name="Vera-Ponce De Leon A."/>
            <person name="Schneider M."/>
            <person name="Jahnes B.C."/>
            <person name="Sadowski V."/>
            <person name="Camuy-Velez L.A."/>
            <person name="Duan J."/>
            <person name="Sabree Z.L."/>
        </authorList>
    </citation>
    <scope>NUCLEOTIDE SEQUENCE [LARGE SCALE GENOMIC DNA]</scope>
    <source>
        <strain evidence="3 4">PAL113</strain>
    </source>
</reference>
<accession>A0ABT1ECB6</accession>
<feature type="coiled-coil region" evidence="1">
    <location>
        <begin position="34"/>
        <end position="99"/>
    </location>
</feature>
<protein>
    <submittedName>
        <fullName evidence="3">Phage scaffolding protein</fullName>
    </submittedName>
</protein>
<proteinExistence type="predicted"/>
<dbReference type="Proteomes" id="UP001523566">
    <property type="component" value="Unassembled WGS sequence"/>
</dbReference>
<sequence>MTFKEYLLKQGLSEEQAEAIVSGMPENKFYLANEEKLGERYEKLKGQKEQLEEQLQTNQTELNALKEAAKGNEELTKQLETLQEKFNESEKTYQEALTAKDMDYALRLAIKDAKALDADIVLGQIDKDTVKLVDGKLQGFEEQLNGLKENKAFLFQHEESIEPEVVPPQIVHKGNPTGGNSTPNDPFEAKLAKYE</sequence>
<keyword evidence="1" id="KW-0175">Coiled coil</keyword>
<organism evidence="3 4">
    <name type="scientific">Aequitasia blattaphilus</name>
    <dbReference type="NCBI Taxonomy" id="2949332"/>
    <lineage>
        <taxon>Bacteria</taxon>
        <taxon>Bacillati</taxon>
        <taxon>Bacillota</taxon>
        <taxon>Clostridia</taxon>
        <taxon>Lachnospirales</taxon>
        <taxon>Lachnospiraceae</taxon>
        <taxon>Aequitasia</taxon>
    </lineage>
</organism>
<dbReference type="EMBL" id="JAMZFW010000012">
    <property type="protein sequence ID" value="MCP1102587.1"/>
    <property type="molecule type" value="Genomic_DNA"/>
</dbReference>
<evidence type="ECO:0000256" key="1">
    <source>
        <dbReference type="SAM" id="Coils"/>
    </source>
</evidence>
<evidence type="ECO:0000313" key="3">
    <source>
        <dbReference type="EMBL" id="MCP1102587.1"/>
    </source>
</evidence>
<dbReference type="RefSeq" id="WP_262066372.1">
    <property type="nucleotide sequence ID" value="NZ_JAMXOD010000012.1"/>
</dbReference>
<keyword evidence="4" id="KW-1185">Reference proteome</keyword>
<evidence type="ECO:0000256" key="2">
    <source>
        <dbReference type="SAM" id="MobiDB-lite"/>
    </source>
</evidence>
<evidence type="ECO:0000313" key="4">
    <source>
        <dbReference type="Proteomes" id="UP001523566"/>
    </source>
</evidence>
<feature type="region of interest" description="Disordered" evidence="2">
    <location>
        <begin position="164"/>
        <end position="195"/>
    </location>
</feature>
<gene>
    <name evidence="3" type="ORF">NK125_09190</name>
</gene>
<dbReference type="InterPro" id="IPR009636">
    <property type="entry name" value="SCAF"/>
</dbReference>
<comment type="caution">
    <text evidence="3">The sequence shown here is derived from an EMBL/GenBank/DDBJ whole genome shotgun (WGS) entry which is preliminary data.</text>
</comment>
<dbReference type="Pfam" id="PF06810">
    <property type="entry name" value="Phage_scaffold"/>
    <property type="match status" value="1"/>
</dbReference>